<dbReference type="AlphaFoldDB" id="A0A1G6PUS9"/>
<name>A0A1G6PUS9_9ACTN</name>
<evidence type="ECO:0000259" key="2">
    <source>
        <dbReference type="Pfam" id="PF01757"/>
    </source>
</evidence>
<gene>
    <name evidence="4" type="ORF">SAMN05421872_104134</name>
</gene>
<dbReference type="GO" id="GO:0009103">
    <property type="term" value="P:lipopolysaccharide biosynthetic process"/>
    <property type="evidence" value="ECO:0007669"/>
    <property type="project" value="TreeGrafter"/>
</dbReference>
<dbReference type="EMBL" id="FMZM01000004">
    <property type="protein sequence ID" value="SDC83115.1"/>
    <property type="molecule type" value="Genomic_DNA"/>
</dbReference>
<keyword evidence="1" id="KW-0472">Membrane</keyword>
<dbReference type="Proteomes" id="UP000199034">
    <property type="component" value="Unassembled WGS sequence"/>
</dbReference>
<feature type="transmembrane region" description="Helical" evidence="1">
    <location>
        <begin position="335"/>
        <end position="353"/>
    </location>
</feature>
<feature type="transmembrane region" description="Helical" evidence="1">
    <location>
        <begin position="297"/>
        <end position="315"/>
    </location>
</feature>
<feature type="transmembrane region" description="Helical" evidence="1">
    <location>
        <begin position="88"/>
        <end position="107"/>
    </location>
</feature>
<dbReference type="InterPro" id="IPR043968">
    <property type="entry name" value="SGNH"/>
</dbReference>
<dbReference type="InterPro" id="IPR002656">
    <property type="entry name" value="Acyl_transf_3_dom"/>
</dbReference>
<dbReference type="STRING" id="1045774.SAMN05421872_104134"/>
<reference evidence="4 5" key="1">
    <citation type="submission" date="2016-10" db="EMBL/GenBank/DDBJ databases">
        <authorList>
            <person name="de Groot N.N."/>
        </authorList>
    </citation>
    <scope>NUCLEOTIDE SEQUENCE [LARGE SCALE GENOMIC DNA]</scope>
    <source>
        <strain evidence="4 5">CGMCC 4.6858</strain>
    </source>
</reference>
<keyword evidence="1" id="KW-1133">Transmembrane helix</keyword>
<feature type="domain" description="Acyltransferase 3" evidence="2">
    <location>
        <begin position="21"/>
        <end position="350"/>
    </location>
</feature>
<accession>A0A1G6PUS9</accession>
<feature type="domain" description="SGNH" evidence="3">
    <location>
        <begin position="457"/>
        <end position="684"/>
    </location>
</feature>
<keyword evidence="4" id="KW-0012">Acyltransferase</keyword>
<evidence type="ECO:0000256" key="1">
    <source>
        <dbReference type="SAM" id="Phobius"/>
    </source>
</evidence>
<dbReference type="GO" id="GO:0016747">
    <property type="term" value="F:acyltransferase activity, transferring groups other than amino-acyl groups"/>
    <property type="evidence" value="ECO:0007669"/>
    <property type="project" value="InterPro"/>
</dbReference>
<organism evidence="4 5">
    <name type="scientific">Nocardioides lianchengensis</name>
    <dbReference type="NCBI Taxonomy" id="1045774"/>
    <lineage>
        <taxon>Bacteria</taxon>
        <taxon>Bacillati</taxon>
        <taxon>Actinomycetota</taxon>
        <taxon>Actinomycetes</taxon>
        <taxon>Propionibacteriales</taxon>
        <taxon>Nocardioidaceae</taxon>
        <taxon>Nocardioides</taxon>
    </lineage>
</organism>
<feature type="transmembrane region" description="Helical" evidence="1">
    <location>
        <begin position="216"/>
        <end position="234"/>
    </location>
</feature>
<dbReference type="GO" id="GO:0016020">
    <property type="term" value="C:membrane"/>
    <property type="evidence" value="ECO:0007669"/>
    <property type="project" value="TreeGrafter"/>
</dbReference>
<feature type="transmembrane region" description="Helical" evidence="1">
    <location>
        <begin position="159"/>
        <end position="175"/>
    </location>
</feature>
<feature type="transmembrane region" description="Helical" evidence="1">
    <location>
        <begin position="182"/>
        <end position="204"/>
    </location>
</feature>
<evidence type="ECO:0000313" key="5">
    <source>
        <dbReference type="Proteomes" id="UP000199034"/>
    </source>
</evidence>
<dbReference type="Pfam" id="PF19040">
    <property type="entry name" value="SGNH"/>
    <property type="match status" value="1"/>
</dbReference>
<feature type="transmembrane region" description="Helical" evidence="1">
    <location>
        <begin position="48"/>
        <end position="67"/>
    </location>
</feature>
<keyword evidence="5" id="KW-1185">Reference proteome</keyword>
<evidence type="ECO:0000259" key="3">
    <source>
        <dbReference type="Pfam" id="PF19040"/>
    </source>
</evidence>
<evidence type="ECO:0000313" key="4">
    <source>
        <dbReference type="EMBL" id="SDC83115.1"/>
    </source>
</evidence>
<keyword evidence="4" id="KW-0378">Hydrolase</keyword>
<dbReference type="InterPro" id="IPR050879">
    <property type="entry name" value="Acyltransferase_3"/>
</dbReference>
<keyword evidence="4" id="KW-0808">Transferase</keyword>
<dbReference type="PANTHER" id="PTHR23028:SF53">
    <property type="entry name" value="ACYL_TRANSF_3 DOMAIN-CONTAINING PROTEIN"/>
    <property type="match status" value="1"/>
</dbReference>
<dbReference type="Pfam" id="PF01757">
    <property type="entry name" value="Acyl_transf_3"/>
    <property type="match status" value="1"/>
</dbReference>
<feature type="transmembrane region" description="Helical" evidence="1">
    <location>
        <begin position="241"/>
        <end position="259"/>
    </location>
</feature>
<proteinExistence type="predicted"/>
<dbReference type="PANTHER" id="PTHR23028">
    <property type="entry name" value="ACETYLTRANSFERASE"/>
    <property type="match status" value="1"/>
</dbReference>
<sequence>MHRAPRTPKRTAPPSRSFRPDIEGLRALAVGSVLLNHAGLAWTPGGFAGVDVFLVISGFLITSMMARELAERGRLGLADFWARRARRLLPASSVVLVFSGLVSLLWLPATSRQVFGGDIAAAAGYVVNWRLAFREVDYLAEQVGPSPVQHYWSLAVEEQFYVVWPILAALLAALVRHRWRAVLLVVLVVATTTSFVFTLSYAVAQPGLAFFVSTTRVWELGVGALLALALPWLLRIPAAVRGVLGWAGGAAVVSAILLVDSGTRWPGPATLLPVLGTAAAILAGAGRTVPWGVGRVLGLRPAVWVGALSYSLYLWHWPLLVAAEGIWGDLRVRQALLVVAVSVVPAWLSYRYLETPLRHSPRLARPRPALLAGAFGTAVAAVAGVALVASYSLVDTAEVATATEAPGARALQDPRYVDTDWAAVRRVDHLRPSPLETYRDLPRIYADRCVAPPRTGKLLSCEYGDPDADRTVVLVGDSKAAQWFTPVEAIAEREGWRLVVIAKNGCLFADSVLLDHGQRNENCEAWSRDSLSMVEELRPDVVLTVTRPSKSLPPGGQTTADYEPEAMVDGLVHHWERVAATGARIVPILDTPVPSSMTIPDCVQENLDDLTICTGTLADGVPRSGAEVQRAAAERVPGTRVVDMTSVVCPDGVHCPAVIGGVVVYRAGTHLSDSFVESTTEMFAARLAEATDGLLGARTATR</sequence>
<feature type="transmembrane region" description="Helical" evidence="1">
    <location>
        <begin position="369"/>
        <end position="394"/>
    </location>
</feature>
<dbReference type="GO" id="GO:0016787">
    <property type="term" value="F:hydrolase activity"/>
    <property type="evidence" value="ECO:0007669"/>
    <property type="project" value="UniProtKB-KW"/>
</dbReference>
<protein>
    <submittedName>
        <fullName evidence="4">Peptidoglycan/LPS O-acetylase OafA/YrhL, contains acyltransferase and SGNH-hydrolase domains</fullName>
    </submittedName>
</protein>
<keyword evidence="1" id="KW-0812">Transmembrane</keyword>
<feature type="transmembrane region" description="Helical" evidence="1">
    <location>
        <begin position="265"/>
        <end position="285"/>
    </location>
</feature>